<sequence>MLSRRCRIQVRPNLKPSKVGAKRPKETTSTDQQQSTYVAPSSGDIKQSALNDLNPSSLPSKQTVEGEDIQVVQENSPAQKPVSPGESESRCTSSSQEDKGMVTDVGDNEVAVESNDTQFTEQDDVQSTSEIQRSESPLRSPLLLRKSRKKFTGEEPLDPKTMTMHDLISWNPKNDTVMKYHSSKRVRKSSSATSAGESTSEANSSKAEEKCSALPAPKVRIAEDGSLVLDESSLTVEQEKSANVWETVDEDRVVRKISSLSFRKSALRKGTPWTDLETELFYLILRATGPDFGLMHEFFPSRSRNELKSKFNREERTNWDRLKHSMSTPTMLDDSLYDEAERLLKKIKEEAVKKKEKSQSKKNRTTSEVASVEWNEEEADLIAEAEEEISRIENEGGARGESDEITSKKARRSTKDSKKMKERIIEEASSEAKKIMLNKQRRRYNAEAKKLRSLPIDGLSAGFPRFKLVYDDQVMVVSISLDDERVPVVKAPVGTIARVLPEDDKQPERVLFQCPEAPGVSIKRYIIKHQSGPGQASSGFLHLFGTARE</sequence>
<reference evidence="4 5" key="2">
    <citation type="submission" date="2018-10" db="EMBL/GenBank/DDBJ databases">
        <authorList>
            <consortium name="Pathogen Informatics"/>
        </authorList>
    </citation>
    <scope>NUCLEOTIDE SEQUENCE [LARGE SCALE GENOMIC DNA]</scope>
</reference>
<gene>
    <name evidence="4" type="ORF">EVEC_LOCUS10563</name>
</gene>
<dbReference type="InterPro" id="IPR001005">
    <property type="entry name" value="SANT/Myb"/>
</dbReference>
<name>A0A0N4VK67_ENTVE</name>
<accession>A0A0N4VK67</accession>
<dbReference type="GO" id="GO:0001156">
    <property type="term" value="F:TFIIIC-class transcription factor complex binding"/>
    <property type="evidence" value="ECO:0007669"/>
    <property type="project" value="TreeGrafter"/>
</dbReference>
<dbReference type="Proteomes" id="UP000274131">
    <property type="component" value="Unassembled WGS sequence"/>
</dbReference>
<comment type="subcellular location">
    <subcellularLocation>
        <location evidence="1">Nucleus</location>
    </subcellularLocation>
</comment>
<dbReference type="GO" id="GO:0000126">
    <property type="term" value="C:transcription factor TFIIIB complex"/>
    <property type="evidence" value="ECO:0007669"/>
    <property type="project" value="TreeGrafter"/>
</dbReference>
<dbReference type="OrthoDB" id="272624at2759"/>
<feature type="compositionally biased region" description="Low complexity" evidence="2">
    <location>
        <begin position="134"/>
        <end position="144"/>
    </location>
</feature>
<dbReference type="PANTHER" id="PTHR22929:SF0">
    <property type="entry name" value="TRANSCRIPTION FACTOR TFIIIB COMPONENT B'' HOMOLOG"/>
    <property type="match status" value="1"/>
</dbReference>
<evidence type="ECO:0000313" key="6">
    <source>
        <dbReference type="WBParaSite" id="EVEC_0001124901-mRNA-1"/>
    </source>
</evidence>
<dbReference type="InterPro" id="IPR009057">
    <property type="entry name" value="Homeodomain-like_sf"/>
</dbReference>
<dbReference type="SUPFAM" id="SSF46689">
    <property type="entry name" value="Homeodomain-like"/>
    <property type="match status" value="1"/>
</dbReference>
<reference evidence="6" key="1">
    <citation type="submission" date="2017-02" db="UniProtKB">
        <authorList>
            <consortium name="WormBaseParasite"/>
        </authorList>
    </citation>
    <scope>IDENTIFICATION</scope>
</reference>
<feature type="region of interest" description="Disordered" evidence="2">
    <location>
        <begin position="351"/>
        <end position="370"/>
    </location>
</feature>
<feature type="compositionally biased region" description="Polar residues" evidence="2">
    <location>
        <begin position="114"/>
        <end position="131"/>
    </location>
</feature>
<dbReference type="AlphaFoldDB" id="A0A0N4VK67"/>
<dbReference type="PANTHER" id="PTHR22929">
    <property type="entry name" value="RNA POLYMERASE III TRANSCRIPTION INITIATION FACTOR B"/>
    <property type="match status" value="1"/>
</dbReference>
<dbReference type="EMBL" id="UXUI01010951">
    <property type="protein sequence ID" value="VDD95812.1"/>
    <property type="molecule type" value="Genomic_DNA"/>
</dbReference>
<evidence type="ECO:0000313" key="4">
    <source>
        <dbReference type="EMBL" id="VDD95812.1"/>
    </source>
</evidence>
<feature type="region of interest" description="Disordered" evidence="2">
    <location>
        <begin position="180"/>
        <end position="211"/>
    </location>
</feature>
<feature type="compositionally biased region" description="Polar residues" evidence="2">
    <location>
        <begin position="29"/>
        <end position="63"/>
    </location>
</feature>
<organism evidence="6">
    <name type="scientific">Enterobius vermicularis</name>
    <name type="common">Human pinworm</name>
    <dbReference type="NCBI Taxonomy" id="51028"/>
    <lineage>
        <taxon>Eukaryota</taxon>
        <taxon>Metazoa</taxon>
        <taxon>Ecdysozoa</taxon>
        <taxon>Nematoda</taxon>
        <taxon>Chromadorea</taxon>
        <taxon>Rhabditida</taxon>
        <taxon>Spirurina</taxon>
        <taxon>Oxyuridomorpha</taxon>
        <taxon>Oxyuroidea</taxon>
        <taxon>Oxyuridae</taxon>
        <taxon>Enterobius</taxon>
    </lineage>
</organism>
<feature type="compositionally biased region" description="Low complexity" evidence="2">
    <location>
        <begin position="189"/>
        <end position="205"/>
    </location>
</feature>
<feature type="domain" description="Myb-like" evidence="3">
    <location>
        <begin position="269"/>
        <end position="317"/>
    </location>
</feature>
<dbReference type="GO" id="GO:0070898">
    <property type="term" value="P:RNA polymerase III preinitiation complex assembly"/>
    <property type="evidence" value="ECO:0007669"/>
    <property type="project" value="TreeGrafter"/>
</dbReference>
<keyword evidence="5" id="KW-1185">Reference proteome</keyword>
<feature type="region of interest" description="Disordered" evidence="2">
    <location>
        <begin position="391"/>
        <end position="421"/>
    </location>
</feature>
<dbReference type="WBParaSite" id="EVEC_0001124901-mRNA-1">
    <property type="protein sequence ID" value="EVEC_0001124901-mRNA-1"/>
    <property type="gene ID" value="EVEC_0001124901"/>
</dbReference>
<dbReference type="SMART" id="SM00717">
    <property type="entry name" value="SANT"/>
    <property type="match status" value="1"/>
</dbReference>
<feature type="region of interest" description="Disordered" evidence="2">
    <location>
        <begin position="1"/>
        <end position="160"/>
    </location>
</feature>
<evidence type="ECO:0000256" key="2">
    <source>
        <dbReference type="SAM" id="MobiDB-lite"/>
    </source>
</evidence>
<dbReference type="STRING" id="51028.A0A0N4VK67"/>
<dbReference type="InterPro" id="IPR039467">
    <property type="entry name" value="TFIIIB_B''_Myb"/>
</dbReference>
<proteinExistence type="predicted"/>
<protein>
    <submittedName>
        <fullName evidence="6">SANT domain-containing protein</fullName>
    </submittedName>
</protein>
<dbReference type="Pfam" id="PF15963">
    <property type="entry name" value="Myb_DNA-bind_7"/>
    <property type="match status" value="1"/>
</dbReference>
<evidence type="ECO:0000259" key="3">
    <source>
        <dbReference type="SMART" id="SM00717"/>
    </source>
</evidence>
<evidence type="ECO:0000313" key="5">
    <source>
        <dbReference type="Proteomes" id="UP000274131"/>
    </source>
</evidence>
<evidence type="ECO:0000256" key="1">
    <source>
        <dbReference type="ARBA" id="ARBA00004123"/>
    </source>
</evidence>
<dbReference type="GO" id="GO:0005634">
    <property type="term" value="C:nucleus"/>
    <property type="evidence" value="ECO:0007669"/>
    <property type="project" value="UniProtKB-SubCell"/>
</dbReference>